<organism evidence="2 3">
    <name type="scientific">Platanthera zijinensis</name>
    <dbReference type="NCBI Taxonomy" id="2320716"/>
    <lineage>
        <taxon>Eukaryota</taxon>
        <taxon>Viridiplantae</taxon>
        <taxon>Streptophyta</taxon>
        <taxon>Embryophyta</taxon>
        <taxon>Tracheophyta</taxon>
        <taxon>Spermatophyta</taxon>
        <taxon>Magnoliopsida</taxon>
        <taxon>Liliopsida</taxon>
        <taxon>Asparagales</taxon>
        <taxon>Orchidaceae</taxon>
        <taxon>Orchidoideae</taxon>
        <taxon>Orchideae</taxon>
        <taxon>Orchidinae</taxon>
        <taxon>Platanthera</taxon>
    </lineage>
</organism>
<dbReference type="Proteomes" id="UP001418222">
    <property type="component" value="Unassembled WGS sequence"/>
</dbReference>
<feature type="compositionally biased region" description="Low complexity" evidence="1">
    <location>
        <begin position="198"/>
        <end position="212"/>
    </location>
</feature>
<evidence type="ECO:0000256" key="1">
    <source>
        <dbReference type="SAM" id="MobiDB-lite"/>
    </source>
</evidence>
<feature type="compositionally biased region" description="Basic and acidic residues" evidence="1">
    <location>
        <begin position="181"/>
        <end position="192"/>
    </location>
</feature>
<accession>A0AAP0BNV8</accession>
<dbReference type="EMBL" id="JBBWWQ010000006">
    <property type="protein sequence ID" value="KAK8944658.1"/>
    <property type="molecule type" value="Genomic_DNA"/>
</dbReference>
<sequence>MTVVGDVEAFERGRVVEWWGITHGEELQLTNVLHQFPVSIADLGGTEIDLRFANSQEGRLFVIVAPVLRFADHTAGTIDGCSVSSFSYTCRDATVRSWDNSCPRCQNLKCKQACPEEVLSAAAMLLHMSRTSRHRSAPKYSSGRNRWPKAPSMKKMKAGKSSNSIINIPDIPIRKANIPSSDHHPTIQRKMDFIPPNGSGRESSSRWSSPTSKVEKDPNQGVPHGNSSFRPSSAPFSARAAEKPCENAAKEPHAKTPSAAFKGSSIRDWIRCRSKRL</sequence>
<gene>
    <name evidence="2" type="ORF">KSP39_PZI008491</name>
</gene>
<proteinExistence type="predicted"/>
<dbReference type="AlphaFoldDB" id="A0AAP0BNV8"/>
<comment type="caution">
    <text evidence="2">The sequence shown here is derived from an EMBL/GenBank/DDBJ whole genome shotgun (WGS) entry which is preliminary data.</text>
</comment>
<feature type="compositionally biased region" description="Low complexity" evidence="1">
    <location>
        <begin position="161"/>
        <end position="171"/>
    </location>
</feature>
<feature type="compositionally biased region" description="Basic and acidic residues" evidence="1">
    <location>
        <begin position="240"/>
        <end position="254"/>
    </location>
</feature>
<evidence type="ECO:0000313" key="2">
    <source>
        <dbReference type="EMBL" id="KAK8944658.1"/>
    </source>
</evidence>
<name>A0AAP0BNV8_9ASPA</name>
<reference evidence="2 3" key="1">
    <citation type="journal article" date="2022" name="Nat. Plants">
        <title>Genomes of leafy and leafless Platanthera orchids illuminate the evolution of mycoheterotrophy.</title>
        <authorList>
            <person name="Li M.H."/>
            <person name="Liu K.W."/>
            <person name="Li Z."/>
            <person name="Lu H.C."/>
            <person name="Ye Q.L."/>
            <person name="Zhang D."/>
            <person name="Wang J.Y."/>
            <person name="Li Y.F."/>
            <person name="Zhong Z.M."/>
            <person name="Liu X."/>
            <person name="Yu X."/>
            <person name="Liu D.K."/>
            <person name="Tu X.D."/>
            <person name="Liu B."/>
            <person name="Hao Y."/>
            <person name="Liao X.Y."/>
            <person name="Jiang Y.T."/>
            <person name="Sun W.H."/>
            <person name="Chen J."/>
            <person name="Chen Y.Q."/>
            <person name="Ai Y."/>
            <person name="Zhai J.W."/>
            <person name="Wu S.S."/>
            <person name="Zhou Z."/>
            <person name="Hsiao Y.Y."/>
            <person name="Wu W.L."/>
            <person name="Chen Y.Y."/>
            <person name="Lin Y.F."/>
            <person name="Hsu J.L."/>
            <person name="Li C.Y."/>
            <person name="Wang Z.W."/>
            <person name="Zhao X."/>
            <person name="Zhong W.Y."/>
            <person name="Ma X.K."/>
            <person name="Ma L."/>
            <person name="Huang J."/>
            <person name="Chen G.Z."/>
            <person name="Huang M.Z."/>
            <person name="Huang L."/>
            <person name="Peng D.H."/>
            <person name="Luo Y.B."/>
            <person name="Zou S.Q."/>
            <person name="Chen S.P."/>
            <person name="Lan S."/>
            <person name="Tsai W.C."/>
            <person name="Van de Peer Y."/>
            <person name="Liu Z.J."/>
        </authorList>
    </citation>
    <scope>NUCLEOTIDE SEQUENCE [LARGE SCALE GENOMIC DNA]</scope>
    <source>
        <strain evidence="2">Lor287</strain>
    </source>
</reference>
<protein>
    <submittedName>
        <fullName evidence="2">Uncharacterized protein</fullName>
    </submittedName>
</protein>
<evidence type="ECO:0000313" key="3">
    <source>
        <dbReference type="Proteomes" id="UP001418222"/>
    </source>
</evidence>
<keyword evidence="3" id="KW-1185">Reference proteome</keyword>
<feature type="region of interest" description="Disordered" evidence="1">
    <location>
        <begin position="130"/>
        <end position="265"/>
    </location>
</feature>
<feature type="compositionally biased region" description="Low complexity" evidence="1">
    <location>
        <begin position="227"/>
        <end position="239"/>
    </location>
</feature>